<gene>
    <name evidence="12" type="ORF">GOP47_0010245</name>
</gene>
<dbReference type="GO" id="GO:0019432">
    <property type="term" value="P:triglyceride biosynthetic process"/>
    <property type="evidence" value="ECO:0007669"/>
    <property type="project" value="UniProtKB-ARBA"/>
</dbReference>
<comment type="subcellular location">
    <subcellularLocation>
        <location evidence="1">Membrane</location>
        <topology evidence="1">Single-pass membrane protein</topology>
    </subcellularLocation>
</comment>
<evidence type="ECO:0000256" key="3">
    <source>
        <dbReference type="ARBA" id="ARBA00022679"/>
    </source>
</evidence>
<evidence type="ECO:0000256" key="2">
    <source>
        <dbReference type="ARBA" id="ARBA00010701"/>
    </source>
</evidence>
<feature type="compositionally biased region" description="Basic residues" evidence="10">
    <location>
        <begin position="31"/>
        <end position="40"/>
    </location>
</feature>
<evidence type="ECO:0000313" key="12">
    <source>
        <dbReference type="EMBL" id="KAI5074284.1"/>
    </source>
</evidence>
<accession>A0A9D4UUD6</accession>
<keyword evidence="3" id="KW-0808">Transferase</keyword>
<evidence type="ECO:0000256" key="9">
    <source>
        <dbReference type="ARBA" id="ARBA00066405"/>
    </source>
</evidence>
<dbReference type="GO" id="GO:0008374">
    <property type="term" value="F:O-acyltransferase activity"/>
    <property type="evidence" value="ECO:0007669"/>
    <property type="project" value="InterPro"/>
</dbReference>
<comment type="similarity">
    <text evidence="2">Belongs to the AB hydrolase superfamily. Lipase family.</text>
</comment>
<dbReference type="FunFam" id="3.40.50.1820:FF:000160">
    <property type="entry name" value="Phospholipid:diacylglycerol acyltransferase 1"/>
    <property type="match status" value="1"/>
</dbReference>
<proteinExistence type="inferred from homology"/>
<dbReference type="OrthoDB" id="190846at2759"/>
<evidence type="ECO:0000256" key="11">
    <source>
        <dbReference type="SAM" id="Phobius"/>
    </source>
</evidence>
<dbReference type="SUPFAM" id="SSF53474">
    <property type="entry name" value="alpha/beta-Hydrolases"/>
    <property type="match status" value="1"/>
</dbReference>
<evidence type="ECO:0000256" key="10">
    <source>
        <dbReference type="SAM" id="MobiDB-lite"/>
    </source>
</evidence>
<name>A0A9D4UUD6_ADICA</name>
<protein>
    <recommendedName>
        <fullName evidence="9">phospholipid:diacylglycerol acyltransferase</fullName>
        <ecNumber evidence="9">2.3.1.158</ecNumber>
    </recommendedName>
</protein>
<dbReference type="InterPro" id="IPR029058">
    <property type="entry name" value="AB_hydrolase_fold"/>
</dbReference>
<dbReference type="Proteomes" id="UP000886520">
    <property type="component" value="Chromosome 10"/>
</dbReference>
<dbReference type="Pfam" id="PF02450">
    <property type="entry name" value="LCAT"/>
    <property type="match status" value="2"/>
</dbReference>
<evidence type="ECO:0000256" key="4">
    <source>
        <dbReference type="ARBA" id="ARBA00022692"/>
    </source>
</evidence>
<keyword evidence="13" id="KW-1185">Reference proteome</keyword>
<dbReference type="EC" id="2.3.1.158" evidence="9"/>
<comment type="catalytic activity">
    <reaction evidence="8">
        <text>a glycerophospholipid + a 1,2-diacyl-sn-glycerol = a monoacylglycerophospholipid + a triacyl-sn-glycerol</text>
        <dbReference type="Rhea" id="RHEA:14057"/>
        <dbReference type="ChEBI" id="CHEBI:17815"/>
        <dbReference type="ChEBI" id="CHEBI:64615"/>
        <dbReference type="ChEBI" id="CHEBI:136912"/>
        <dbReference type="ChEBI" id="CHEBI:136913"/>
        <dbReference type="EC" id="2.3.1.158"/>
    </reaction>
</comment>
<keyword evidence="4 11" id="KW-0812">Transmembrane</keyword>
<evidence type="ECO:0000256" key="7">
    <source>
        <dbReference type="ARBA" id="ARBA00023315"/>
    </source>
</evidence>
<keyword evidence="5 11" id="KW-1133">Transmembrane helix</keyword>
<dbReference type="Gene3D" id="3.40.50.1820">
    <property type="entry name" value="alpha/beta hydrolase"/>
    <property type="match status" value="1"/>
</dbReference>
<dbReference type="AlphaFoldDB" id="A0A9D4UUD6"/>
<evidence type="ECO:0000256" key="5">
    <source>
        <dbReference type="ARBA" id="ARBA00022989"/>
    </source>
</evidence>
<evidence type="ECO:0000256" key="6">
    <source>
        <dbReference type="ARBA" id="ARBA00023136"/>
    </source>
</evidence>
<feature type="region of interest" description="Disordered" evidence="10">
    <location>
        <begin position="1"/>
        <end position="40"/>
    </location>
</feature>
<feature type="compositionally biased region" description="Basic and acidic residues" evidence="10">
    <location>
        <begin position="1"/>
        <end position="10"/>
    </location>
</feature>
<evidence type="ECO:0000256" key="1">
    <source>
        <dbReference type="ARBA" id="ARBA00004167"/>
    </source>
</evidence>
<evidence type="ECO:0000256" key="8">
    <source>
        <dbReference type="ARBA" id="ARBA00051335"/>
    </source>
</evidence>
<comment type="caution">
    <text evidence="12">The sequence shown here is derived from an EMBL/GenBank/DDBJ whole genome shotgun (WGS) entry which is preliminary data.</text>
</comment>
<keyword evidence="7" id="KW-0012">Acyltransferase</keyword>
<dbReference type="InterPro" id="IPR003386">
    <property type="entry name" value="LACT/PDAT_acylTrfase"/>
</dbReference>
<dbReference type="PANTHER" id="PTHR11440">
    <property type="entry name" value="LECITHIN-CHOLESTEROL ACYLTRANSFERASE-RELATED"/>
    <property type="match status" value="1"/>
</dbReference>
<feature type="compositionally biased region" description="Polar residues" evidence="10">
    <location>
        <begin position="18"/>
        <end position="29"/>
    </location>
</feature>
<sequence length="672" mass="74657">MQSEEKHEEQDPIPSSCPPTDSSSGLDKQQLSRKKTRKKKKPSATSRWGCLHTFYWLLGCVCFIWWIVLALYRSLPSLSEAVSGPLPYTPGNTLRKLGLHAHHPVVFVPGTVTGGLELWEGHPCTQGMFRKRLWGGTFGEVYKRPLCWLQHMALDNETGLDPPGIRVRPVSGLVAADYFAPGFFVWAVLIENLARIGYEEKNLHMAAYDWRLAFQNTEVRDRTLSRLKSSIELLVQTNSGKKVVVIPHSMGSLYFLHFMKWVEAPPPMGGGGGSDWCAKHIKAIMNIAGPFLGVPKAVTGLFSSEAKDIATARAVVPDIMNPDIVGVQPLQRIMQVTRTWDSTISMLLKGGKTIWGGLDWSPEEGFDCFAKEKKGNINEDETNKLQSSNVKDLGRHGKPMAHYGRIISFGKNAAEVHAMKLQTGPLPARRSGDDLVCKNVSCSNVWTEYLEMSWESVEAVAQQVYTAVTIPDLLRFVAPQMMQRGDAHFSHGIAEDLSDPKYKHFKYWSNPLETQLPNAPDMEIYCMYGVGVLTERSYIYKVSPHSETGHIPFRIDTSADGDSEGCLKGGVQFVDGDETVPVLSAGFMCAKGWRGMTRFNPAGAATFVREYKHVSPNSFLEGRGTQSASHVDIMGNFALIQDILRVAAGQEIGGDRILSDLLKWADRIRLQL</sequence>
<dbReference type="GO" id="GO:0046027">
    <property type="term" value="F:phospholipid:diacylglycerol acyltransferase activity"/>
    <property type="evidence" value="ECO:0007669"/>
    <property type="project" value="UniProtKB-EC"/>
</dbReference>
<dbReference type="EMBL" id="JABFUD020000010">
    <property type="protein sequence ID" value="KAI5074284.1"/>
    <property type="molecule type" value="Genomic_DNA"/>
</dbReference>
<evidence type="ECO:0000313" key="13">
    <source>
        <dbReference type="Proteomes" id="UP000886520"/>
    </source>
</evidence>
<dbReference type="GO" id="GO:0016020">
    <property type="term" value="C:membrane"/>
    <property type="evidence" value="ECO:0007669"/>
    <property type="project" value="UniProtKB-SubCell"/>
</dbReference>
<feature type="transmembrane region" description="Helical" evidence="11">
    <location>
        <begin position="48"/>
        <end position="72"/>
    </location>
</feature>
<keyword evidence="6 11" id="KW-0472">Membrane</keyword>
<organism evidence="12 13">
    <name type="scientific">Adiantum capillus-veneris</name>
    <name type="common">Maidenhair fern</name>
    <dbReference type="NCBI Taxonomy" id="13818"/>
    <lineage>
        <taxon>Eukaryota</taxon>
        <taxon>Viridiplantae</taxon>
        <taxon>Streptophyta</taxon>
        <taxon>Embryophyta</taxon>
        <taxon>Tracheophyta</taxon>
        <taxon>Polypodiopsida</taxon>
        <taxon>Polypodiidae</taxon>
        <taxon>Polypodiales</taxon>
        <taxon>Pteridineae</taxon>
        <taxon>Pteridaceae</taxon>
        <taxon>Vittarioideae</taxon>
        <taxon>Adiantum</taxon>
    </lineage>
</organism>
<reference evidence="12" key="1">
    <citation type="submission" date="2021-01" db="EMBL/GenBank/DDBJ databases">
        <title>Adiantum capillus-veneris genome.</title>
        <authorList>
            <person name="Fang Y."/>
            <person name="Liao Q."/>
        </authorList>
    </citation>
    <scope>NUCLEOTIDE SEQUENCE</scope>
    <source>
        <strain evidence="12">H3</strain>
        <tissue evidence="12">Leaf</tissue>
    </source>
</reference>